<protein>
    <submittedName>
        <fullName evidence="2">Uncharacterized protein</fullName>
    </submittedName>
</protein>
<evidence type="ECO:0000256" key="1">
    <source>
        <dbReference type="SAM" id="MobiDB-lite"/>
    </source>
</evidence>
<feature type="compositionally biased region" description="Acidic residues" evidence="1">
    <location>
        <begin position="309"/>
        <end position="327"/>
    </location>
</feature>
<feature type="compositionally biased region" description="Basic residues" evidence="1">
    <location>
        <begin position="257"/>
        <end position="273"/>
    </location>
</feature>
<name>A0AAD9GJ26_9STRA</name>
<feature type="compositionally biased region" description="Low complexity" evidence="1">
    <location>
        <begin position="215"/>
        <end position="242"/>
    </location>
</feature>
<feature type="compositionally biased region" description="Basic and acidic residues" evidence="1">
    <location>
        <begin position="80"/>
        <end position="91"/>
    </location>
</feature>
<feature type="compositionally biased region" description="Acidic residues" evidence="1">
    <location>
        <begin position="389"/>
        <end position="398"/>
    </location>
</feature>
<feature type="compositionally biased region" description="Low complexity" evidence="1">
    <location>
        <begin position="166"/>
        <end position="181"/>
    </location>
</feature>
<keyword evidence="3" id="KW-1185">Reference proteome</keyword>
<accession>A0AAD9GJ26</accession>
<feature type="compositionally biased region" description="Acidic residues" evidence="1">
    <location>
        <begin position="341"/>
        <end position="354"/>
    </location>
</feature>
<evidence type="ECO:0000313" key="3">
    <source>
        <dbReference type="Proteomes" id="UP001259832"/>
    </source>
</evidence>
<dbReference type="AlphaFoldDB" id="A0AAD9GJ26"/>
<reference evidence="2" key="1">
    <citation type="submission" date="2023-08" db="EMBL/GenBank/DDBJ databases">
        <title>Reference Genome Resource for the Citrus Pathogen Phytophthora citrophthora.</title>
        <authorList>
            <person name="Moller H."/>
            <person name="Coetzee B."/>
            <person name="Rose L.J."/>
            <person name="Van Niekerk J.M."/>
        </authorList>
    </citation>
    <scope>NUCLEOTIDE SEQUENCE</scope>
    <source>
        <strain evidence="2">STE-U-9442</strain>
    </source>
</reference>
<feature type="compositionally biased region" description="Acidic residues" evidence="1">
    <location>
        <begin position="1"/>
        <end position="12"/>
    </location>
</feature>
<dbReference type="Proteomes" id="UP001259832">
    <property type="component" value="Unassembled WGS sequence"/>
</dbReference>
<sequence length="678" mass="75043">MSLPEDDEDSESGSERVLSGECANDSDTSSDGSSEGREDDAKQKKKISNYSSSGSSDEDSDVEEKQVELQSNASLSDSSSDERSGIEERRIAQNGSVDSDSTNEEDSDVGEKQSAQNGNGVSVSDSSDEDDSDVEMKRNDQSDSSASYSDNSDDDDGDLDSKRSVQNDSSDSSSGSSNYEGSDAEVKQRSQRGNSSSDSSSDEDSDLEEKQSAQNDENSGGSSSSDSSRSGDGGDESSASEADSSESEESESEQKPHPGKMKKSQQKALKRSPVKLETKKAVVAKKRAANASTKSENRVLKRLKRPDDTISDEDSSDEDSSDEDSDVAVDRSPVLKNLDIQQEDDDNNTESEREEEVRDIDTDEDENWPPQNDKEDEGRRKRDDIVGNSDEEWMEESDEVKRRPRVLISSHGKGINDLNQAKYLMRNIFSHVPLIEESAIRRGVKLSGPPLEFATTHQDEFARKFRWPQHFRNLRNRDFSQDPSDILEDHELLSELQQTEAAANEEKSLKESPFAQVPRPVVSMAAEALRRSLRKRRCSSGNEDSGAHAPSAVALLNTARVGGQFGDQFVESLLSANGKALQGIIDSDRDYDKRCWSSLPTKRKPIANWRFVLEHVRRTMSRSGHDNDSVYPPMKQETLERITKRLKTLYGHTTRHEECDIFTDTSPDTSNNSADIGE</sequence>
<dbReference type="EMBL" id="JASMQC010000016">
    <property type="protein sequence ID" value="KAK1939362.1"/>
    <property type="molecule type" value="Genomic_DNA"/>
</dbReference>
<organism evidence="2 3">
    <name type="scientific">Phytophthora citrophthora</name>
    <dbReference type="NCBI Taxonomy" id="4793"/>
    <lineage>
        <taxon>Eukaryota</taxon>
        <taxon>Sar</taxon>
        <taxon>Stramenopiles</taxon>
        <taxon>Oomycota</taxon>
        <taxon>Peronosporomycetes</taxon>
        <taxon>Peronosporales</taxon>
        <taxon>Peronosporaceae</taxon>
        <taxon>Phytophthora</taxon>
    </lineage>
</organism>
<evidence type="ECO:0000313" key="2">
    <source>
        <dbReference type="EMBL" id="KAK1939362.1"/>
    </source>
</evidence>
<feature type="region of interest" description="Disordered" evidence="1">
    <location>
        <begin position="1"/>
        <end position="405"/>
    </location>
</feature>
<proteinExistence type="predicted"/>
<feature type="compositionally biased region" description="Basic and acidic residues" evidence="1">
    <location>
        <begin position="372"/>
        <end position="385"/>
    </location>
</feature>
<gene>
    <name evidence="2" type="ORF">P3T76_008746</name>
</gene>
<comment type="caution">
    <text evidence="2">The sequence shown here is derived from an EMBL/GenBank/DDBJ whole genome shotgun (WGS) entry which is preliminary data.</text>
</comment>